<protein>
    <submittedName>
        <fullName evidence="1">Uncharacterized protein</fullName>
    </submittedName>
</protein>
<dbReference type="OrthoDB" id="3247165at2759"/>
<name>A0A0C3F9D3_PILCF</name>
<feature type="non-terminal residue" evidence="1">
    <location>
        <position position="96"/>
    </location>
</feature>
<dbReference type="AlphaFoldDB" id="A0A0C3F9D3"/>
<organism evidence="1 2">
    <name type="scientific">Piloderma croceum (strain F 1598)</name>
    <dbReference type="NCBI Taxonomy" id="765440"/>
    <lineage>
        <taxon>Eukaryota</taxon>
        <taxon>Fungi</taxon>
        <taxon>Dikarya</taxon>
        <taxon>Basidiomycota</taxon>
        <taxon>Agaricomycotina</taxon>
        <taxon>Agaricomycetes</taxon>
        <taxon>Agaricomycetidae</taxon>
        <taxon>Atheliales</taxon>
        <taxon>Atheliaceae</taxon>
        <taxon>Piloderma</taxon>
    </lineage>
</organism>
<evidence type="ECO:0000313" key="1">
    <source>
        <dbReference type="EMBL" id="KIM76326.1"/>
    </source>
</evidence>
<dbReference type="InParanoid" id="A0A0C3F9D3"/>
<dbReference type="EMBL" id="KN833036">
    <property type="protein sequence ID" value="KIM76326.1"/>
    <property type="molecule type" value="Genomic_DNA"/>
</dbReference>
<reference evidence="1 2" key="1">
    <citation type="submission" date="2014-04" db="EMBL/GenBank/DDBJ databases">
        <authorList>
            <consortium name="DOE Joint Genome Institute"/>
            <person name="Kuo A."/>
            <person name="Tarkka M."/>
            <person name="Buscot F."/>
            <person name="Kohler A."/>
            <person name="Nagy L.G."/>
            <person name="Floudas D."/>
            <person name="Copeland A."/>
            <person name="Barry K.W."/>
            <person name="Cichocki N."/>
            <person name="Veneault-Fourrey C."/>
            <person name="LaButti K."/>
            <person name="Lindquist E.A."/>
            <person name="Lipzen A."/>
            <person name="Lundell T."/>
            <person name="Morin E."/>
            <person name="Murat C."/>
            <person name="Sun H."/>
            <person name="Tunlid A."/>
            <person name="Henrissat B."/>
            <person name="Grigoriev I.V."/>
            <person name="Hibbett D.S."/>
            <person name="Martin F."/>
            <person name="Nordberg H.P."/>
            <person name="Cantor M.N."/>
            <person name="Hua S.X."/>
        </authorList>
    </citation>
    <scope>NUCLEOTIDE SEQUENCE [LARGE SCALE GENOMIC DNA]</scope>
    <source>
        <strain evidence="1 2">F 1598</strain>
    </source>
</reference>
<gene>
    <name evidence="1" type="ORF">PILCRDRAFT_36392</name>
</gene>
<reference evidence="2" key="2">
    <citation type="submission" date="2015-01" db="EMBL/GenBank/DDBJ databases">
        <title>Evolutionary Origins and Diversification of the Mycorrhizal Mutualists.</title>
        <authorList>
            <consortium name="DOE Joint Genome Institute"/>
            <consortium name="Mycorrhizal Genomics Consortium"/>
            <person name="Kohler A."/>
            <person name="Kuo A."/>
            <person name="Nagy L.G."/>
            <person name="Floudas D."/>
            <person name="Copeland A."/>
            <person name="Barry K.W."/>
            <person name="Cichocki N."/>
            <person name="Veneault-Fourrey C."/>
            <person name="LaButti K."/>
            <person name="Lindquist E.A."/>
            <person name="Lipzen A."/>
            <person name="Lundell T."/>
            <person name="Morin E."/>
            <person name="Murat C."/>
            <person name="Riley R."/>
            <person name="Ohm R."/>
            <person name="Sun H."/>
            <person name="Tunlid A."/>
            <person name="Henrissat B."/>
            <person name="Grigoriev I.V."/>
            <person name="Hibbett D.S."/>
            <person name="Martin F."/>
        </authorList>
    </citation>
    <scope>NUCLEOTIDE SEQUENCE [LARGE SCALE GENOMIC DNA]</scope>
    <source>
        <strain evidence="2">F 1598</strain>
    </source>
</reference>
<keyword evidence="2" id="KW-1185">Reference proteome</keyword>
<evidence type="ECO:0000313" key="2">
    <source>
        <dbReference type="Proteomes" id="UP000054166"/>
    </source>
</evidence>
<accession>A0A0C3F9D3</accession>
<dbReference type="STRING" id="765440.A0A0C3F9D3"/>
<dbReference type="HOGENOM" id="CLU_001324_10_0_1"/>
<dbReference type="Proteomes" id="UP000054166">
    <property type="component" value="Unassembled WGS sequence"/>
</dbReference>
<sequence>MTDYTSQGKTRPKNPVDLSNCRSYDHQSYYTCLSRSATASGTVIVQSFSPRLIICGASGYLRQEFRELELLDEISKLRYEGKLPDCVEGNFRNPLI</sequence>
<proteinExistence type="predicted"/>